<comment type="caution">
    <text evidence="9">The sequence shown here is derived from an EMBL/GenBank/DDBJ whole genome shotgun (WGS) entry which is preliminary data.</text>
</comment>
<dbReference type="InterPro" id="IPR013655">
    <property type="entry name" value="PAS_fold_3"/>
</dbReference>
<keyword evidence="4" id="KW-0597">Phosphoprotein</keyword>
<dbReference type="SMART" id="SM00448">
    <property type="entry name" value="REC"/>
    <property type="match status" value="1"/>
</dbReference>
<evidence type="ECO:0000256" key="3">
    <source>
        <dbReference type="ARBA" id="ARBA00023012"/>
    </source>
</evidence>
<dbReference type="Gene3D" id="3.30.450.20">
    <property type="entry name" value="PAS domain"/>
    <property type="match status" value="1"/>
</dbReference>
<evidence type="ECO:0000259" key="8">
    <source>
        <dbReference type="PROSITE" id="PS50113"/>
    </source>
</evidence>
<dbReference type="Pfam" id="PF07730">
    <property type="entry name" value="HisKA_3"/>
    <property type="match status" value="1"/>
</dbReference>
<dbReference type="CDD" id="cd00156">
    <property type="entry name" value="REC"/>
    <property type="match status" value="1"/>
</dbReference>
<dbReference type="SMART" id="SM00387">
    <property type="entry name" value="HATPase_c"/>
    <property type="match status" value="1"/>
</dbReference>
<dbReference type="STRING" id="1000565.METUNv1_00341"/>
<dbReference type="Pfam" id="PF08447">
    <property type="entry name" value="PAS_3"/>
    <property type="match status" value="1"/>
</dbReference>
<dbReference type="Gene3D" id="1.20.5.1930">
    <property type="match status" value="1"/>
</dbReference>
<dbReference type="InterPro" id="IPR036890">
    <property type="entry name" value="HATPase_C_sf"/>
</dbReference>
<dbReference type="eggNOG" id="COG2204">
    <property type="taxonomic scope" value="Bacteria"/>
</dbReference>
<dbReference type="SUPFAM" id="SSF55785">
    <property type="entry name" value="PYP-like sensor domain (PAS domain)"/>
    <property type="match status" value="1"/>
</dbReference>
<feature type="modified residue" description="4-aspartylphosphate" evidence="4">
    <location>
        <position position="67"/>
    </location>
</feature>
<dbReference type="CDD" id="cd00130">
    <property type="entry name" value="PAS"/>
    <property type="match status" value="1"/>
</dbReference>
<feature type="domain" description="Histidine kinase" evidence="5">
    <location>
        <begin position="302"/>
        <end position="498"/>
    </location>
</feature>
<dbReference type="Proteomes" id="UP000005019">
    <property type="component" value="Unassembled WGS sequence"/>
</dbReference>
<dbReference type="OrthoDB" id="9813412at2"/>
<dbReference type="Pfam" id="PF02518">
    <property type="entry name" value="HATPase_c"/>
    <property type="match status" value="1"/>
</dbReference>
<dbReference type="AlphaFoldDB" id="F5R7V9"/>
<dbReference type="Pfam" id="PF00072">
    <property type="entry name" value="Response_reg"/>
    <property type="match status" value="1"/>
</dbReference>
<keyword evidence="10" id="KW-1185">Reference proteome</keyword>
<evidence type="ECO:0000256" key="2">
    <source>
        <dbReference type="ARBA" id="ARBA00022777"/>
    </source>
</evidence>
<keyword evidence="1" id="KW-0808">Transferase</keyword>
<dbReference type="InterPro" id="IPR035965">
    <property type="entry name" value="PAS-like_dom_sf"/>
</dbReference>
<dbReference type="GO" id="GO:0046983">
    <property type="term" value="F:protein dimerization activity"/>
    <property type="evidence" value="ECO:0007669"/>
    <property type="project" value="InterPro"/>
</dbReference>
<dbReference type="SMART" id="SM00091">
    <property type="entry name" value="PAS"/>
    <property type="match status" value="1"/>
</dbReference>
<organism evidence="9 10">
    <name type="scientific">Methyloversatilis universalis (strain ATCC BAA-1314 / DSM 25237 / JCM 13912 / CCUG 52030 / FAM5)</name>
    <dbReference type="NCBI Taxonomy" id="1000565"/>
    <lineage>
        <taxon>Bacteria</taxon>
        <taxon>Pseudomonadati</taxon>
        <taxon>Pseudomonadota</taxon>
        <taxon>Betaproteobacteria</taxon>
        <taxon>Nitrosomonadales</taxon>
        <taxon>Sterolibacteriaceae</taxon>
        <taxon>Methyloversatilis</taxon>
    </lineage>
</organism>
<feature type="domain" description="Response regulatory" evidence="6">
    <location>
        <begin position="16"/>
        <end position="132"/>
    </location>
</feature>
<dbReference type="InterPro" id="IPR011006">
    <property type="entry name" value="CheY-like_superfamily"/>
</dbReference>
<dbReference type="SUPFAM" id="SSF55874">
    <property type="entry name" value="ATPase domain of HSP90 chaperone/DNA topoisomerase II/histidine kinase"/>
    <property type="match status" value="1"/>
</dbReference>
<dbReference type="GO" id="GO:0016020">
    <property type="term" value="C:membrane"/>
    <property type="evidence" value="ECO:0007669"/>
    <property type="project" value="InterPro"/>
</dbReference>
<accession>F5R7V9</accession>
<name>F5R7V9_METUF</name>
<evidence type="ECO:0000256" key="1">
    <source>
        <dbReference type="ARBA" id="ARBA00022679"/>
    </source>
</evidence>
<evidence type="ECO:0000259" key="7">
    <source>
        <dbReference type="PROSITE" id="PS50112"/>
    </source>
</evidence>
<gene>
    <name evidence="9" type="ORF">METUNv1_00341</name>
</gene>
<dbReference type="Gene3D" id="3.30.565.10">
    <property type="entry name" value="Histidine kinase-like ATPase, C-terminal domain"/>
    <property type="match status" value="1"/>
</dbReference>
<feature type="domain" description="PAS" evidence="7">
    <location>
        <begin position="172"/>
        <end position="226"/>
    </location>
</feature>
<dbReference type="GO" id="GO:0000155">
    <property type="term" value="F:phosphorelay sensor kinase activity"/>
    <property type="evidence" value="ECO:0007669"/>
    <property type="project" value="InterPro"/>
</dbReference>
<dbReference type="PROSITE" id="PS50112">
    <property type="entry name" value="PAS"/>
    <property type="match status" value="1"/>
</dbReference>
<keyword evidence="2 9" id="KW-0418">Kinase</keyword>
<evidence type="ECO:0000259" key="6">
    <source>
        <dbReference type="PROSITE" id="PS50110"/>
    </source>
</evidence>
<evidence type="ECO:0000313" key="9">
    <source>
        <dbReference type="EMBL" id="EGK73170.1"/>
    </source>
</evidence>
<dbReference type="Gene3D" id="3.40.50.2300">
    <property type="match status" value="1"/>
</dbReference>
<dbReference type="InterPro" id="IPR011712">
    <property type="entry name" value="Sig_transdc_His_kin_sub3_dim/P"/>
</dbReference>
<evidence type="ECO:0000259" key="5">
    <source>
        <dbReference type="PROSITE" id="PS50109"/>
    </source>
</evidence>
<dbReference type="PROSITE" id="PS50109">
    <property type="entry name" value="HIS_KIN"/>
    <property type="match status" value="1"/>
</dbReference>
<dbReference type="RefSeq" id="WP_008058207.1">
    <property type="nucleotide sequence ID" value="NZ_AFHG01000029.1"/>
</dbReference>
<keyword evidence="3" id="KW-0902">Two-component regulatory system</keyword>
<dbReference type="PROSITE" id="PS50113">
    <property type="entry name" value="PAC"/>
    <property type="match status" value="1"/>
</dbReference>
<dbReference type="PANTHER" id="PTHR24421">
    <property type="entry name" value="NITRATE/NITRITE SENSOR PROTEIN NARX-RELATED"/>
    <property type="match status" value="1"/>
</dbReference>
<dbReference type="InterPro" id="IPR000014">
    <property type="entry name" value="PAS"/>
</dbReference>
<dbReference type="SUPFAM" id="SSF52172">
    <property type="entry name" value="CheY-like"/>
    <property type="match status" value="1"/>
</dbReference>
<proteinExistence type="predicted"/>
<evidence type="ECO:0000256" key="4">
    <source>
        <dbReference type="PROSITE-ProRule" id="PRU00169"/>
    </source>
</evidence>
<sequence length="506" mass="56181">MPDPTTPNPTAQRTLNVLLIEDSEDDALLLLHRFRQAGYAVRSTRVEDEAGLREALAARTWDVVLSDHNMPSFSAMAALGILQALGLDLPFIIVSGVIEEDIAVSAMRAGAHDYLSKGNLDRLVPAVEREMREARNRAERHSALDAVRDSEARFRALAANIPGMVFQLLRHDDSGWRFLFVSDGCLALLGLKPTDLIAQPSRFLEMVLPEDMPELNRSMKLSAQTQSTVNWEGRIRLPDGDVKWVNLRSSPRLLASGVPIWEGIVSNITQSKLTERELRQSRGQLAELSSHLQMAKEEERERIARDIHDELGGLLVALKFEVSLLASKTTADPEAIRKRSDSMGKLVDDAISTVGRIARELRPGILKEFGLAPAVESHAEDFAARTGLQCELLCVDHDIEPDEETAIALFRVFQEALTNVSKHAQAHKVEVRMTQEDDDIVLEIADDGRGLSAADLNKPKSFGLRGIRERVAHLNGRFEASRREGGGTRLLLRVPACRRTVLEFAR</sequence>
<protein>
    <submittedName>
        <fullName evidence="9">Sensory transduction histidine kinase</fullName>
    </submittedName>
</protein>
<dbReference type="PANTHER" id="PTHR24421:SF59">
    <property type="entry name" value="OXYGEN SENSOR HISTIDINE KINASE NREB"/>
    <property type="match status" value="1"/>
</dbReference>
<dbReference type="PROSITE" id="PS50110">
    <property type="entry name" value="RESPONSE_REGULATORY"/>
    <property type="match status" value="1"/>
</dbReference>
<dbReference type="InterPro" id="IPR050482">
    <property type="entry name" value="Sensor_HK_TwoCompSys"/>
</dbReference>
<reference evidence="9 10" key="1">
    <citation type="journal article" date="2011" name="J. Bacteriol.">
        <title>Genome sequence of Methyloversatilis universalis FAM5T, a methylotrophic representative of the order Rhodocyclales.</title>
        <authorList>
            <person name="Kittichotirat W."/>
            <person name="Good N.M."/>
            <person name="Hall R."/>
            <person name="Bringel F."/>
            <person name="Lajus A."/>
            <person name="Medigue C."/>
            <person name="Smalley N.E."/>
            <person name="Beck D."/>
            <person name="Bumgarner R."/>
            <person name="Vuilleumier S."/>
            <person name="Kalyuzhnaya M.G."/>
        </authorList>
    </citation>
    <scope>NUCLEOTIDE SEQUENCE [LARGE SCALE GENOMIC DNA]</scope>
    <source>
        <strain evidence="10">ATCC BAA-1314 / JCM 13912 / FAM5</strain>
    </source>
</reference>
<dbReference type="InterPro" id="IPR003594">
    <property type="entry name" value="HATPase_dom"/>
</dbReference>
<evidence type="ECO:0000313" key="10">
    <source>
        <dbReference type="Proteomes" id="UP000005019"/>
    </source>
</evidence>
<dbReference type="NCBIfam" id="TIGR00229">
    <property type="entry name" value="sensory_box"/>
    <property type="match status" value="1"/>
</dbReference>
<dbReference type="eggNOG" id="COG4585">
    <property type="taxonomic scope" value="Bacteria"/>
</dbReference>
<dbReference type="InterPro" id="IPR001789">
    <property type="entry name" value="Sig_transdc_resp-reg_receiver"/>
</dbReference>
<dbReference type="InterPro" id="IPR000700">
    <property type="entry name" value="PAS-assoc_C"/>
</dbReference>
<dbReference type="EMBL" id="AFHG01000029">
    <property type="protein sequence ID" value="EGK73170.1"/>
    <property type="molecule type" value="Genomic_DNA"/>
</dbReference>
<dbReference type="CDD" id="cd16917">
    <property type="entry name" value="HATPase_UhpB-NarQ-NarX-like"/>
    <property type="match status" value="1"/>
</dbReference>
<dbReference type="InterPro" id="IPR005467">
    <property type="entry name" value="His_kinase_dom"/>
</dbReference>
<feature type="domain" description="PAC" evidence="8">
    <location>
        <begin position="229"/>
        <end position="280"/>
    </location>
</feature>